<sequence length="832" mass="94600">MEERTSSRNSSSNLGWLLRLFKSDFFDAWMAVTYLYKYRGSTGVQDYLCNELYSLNDADLETYLPQLCNLLLHHAKDSVMLQKFIMDKCAESVHLALQVYWFMEAAVADARRVGNRELVAHCQKLRNRCETAAINGGMRSIIVFARRSVGIFDSFDSEAKLSISIEENNTDEDDDDNDTDILPRRSPVAGEVDKVVSALQKASDLAIESSRRNPGVELFNQREREMDDTGSAPGVDPIDQGERVPPSPAEEALLEEIGIAASEIPDIFLEATVYQEEGENMKNVDGKEVPLIERELDELASADPSLLVGVRQERFSYFDDTIMIVKQLVKFSLEIREIPIEERPARLKTRLEGINQSLLRRMAGPNYRCDELVADVIAANGEFSYLRSIHLPLSRADCHVLRVLRINPDETIILNTKTKAPYMLFIEVVETKMLNSDSGVFAEHFFAAQYIDQRKKASVALENEQTLTHAPQVCPRSPGTLFLETMHTTTQSQDPDARTRQIVKHAVYGDTEHVSFGERLIGFDSILETIDEESEKISRSTFAAVYGELWKDREERIIKASPFSVIPGTKLMAFIVKAGDDLRQEQLAVQLIAQFKRIFEDEKVDCFLRPFTIMCSNAESGLIECLTDAVSLHGLKKKTPKFTSVRNYFERAFAPVNSIRFQQAQKRFIQSMAGYSLISYFLQILDRHNGNIMLDVTGRIIHIDFGFMLGNSPGAIRFENSPFKLTDELLEVMASRNDQAFNYFKELFILGFLAARKHHEKITTLVEVMIEGTSMPCMLAGQQVVDELRSRFFLGLLERDCIAKILALIDESYNNWRSKQYDRFQYMTNGIL</sequence>
<dbReference type="SUPFAM" id="SSF48371">
    <property type="entry name" value="ARM repeat"/>
    <property type="match status" value="1"/>
</dbReference>
<dbReference type="SMART" id="SM00146">
    <property type="entry name" value="PI3Kc"/>
    <property type="match status" value="1"/>
</dbReference>
<name>A0A7S1XGJ5_9RHOD</name>
<dbReference type="GO" id="GO:0005737">
    <property type="term" value="C:cytoplasm"/>
    <property type="evidence" value="ECO:0007669"/>
    <property type="project" value="TreeGrafter"/>
</dbReference>
<dbReference type="SUPFAM" id="SSF56112">
    <property type="entry name" value="Protein kinase-like (PK-like)"/>
    <property type="match status" value="1"/>
</dbReference>
<evidence type="ECO:0000256" key="1">
    <source>
        <dbReference type="ARBA" id="ARBA00001686"/>
    </source>
</evidence>
<dbReference type="Gene3D" id="1.25.40.70">
    <property type="entry name" value="Phosphatidylinositol 3-kinase, accessory domain (PIK)"/>
    <property type="match status" value="1"/>
</dbReference>
<dbReference type="PANTHER" id="PTHR10048:SF22">
    <property type="entry name" value="PHOSPHATIDYLINOSITOL 4-KINASE BETA"/>
    <property type="match status" value="1"/>
</dbReference>
<dbReference type="EMBL" id="HBGH01018062">
    <property type="protein sequence ID" value="CAD9237959.1"/>
    <property type="molecule type" value="Transcribed_RNA"/>
</dbReference>
<dbReference type="GO" id="GO:0016020">
    <property type="term" value="C:membrane"/>
    <property type="evidence" value="ECO:0007669"/>
    <property type="project" value="TreeGrafter"/>
</dbReference>
<evidence type="ECO:0000313" key="8">
    <source>
        <dbReference type="EMBL" id="CAD9237959.1"/>
    </source>
</evidence>
<dbReference type="InterPro" id="IPR011009">
    <property type="entry name" value="Kinase-like_dom_sf"/>
</dbReference>
<feature type="domain" description="PIK helical" evidence="7">
    <location>
        <begin position="1"/>
        <end position="127"/>
    </location>
</feature>
<dbReference type="InterPro" id="IPR057754">
    <property type="entry name" value="PI4-kinase_beta/PIK1_cat"/>
</dbReference>
<feature type="domain" description="PI3K/PI4K catalytic" evidence="6">
    <location>
        <begin position="551"/>
        <end position="817"/>
    </location>
</feature>
<evidence type="ECO:0000256" key="5">
    <source>
        <dbReference type="SAM" id="MobiDB-lite"/>
    </source>
</evidence>
<accession>A0A7S1XGJ5</accession>
<dbReference type="PROSITE" id="PS00915">
    <property type="entry name" value="PI3_4_KINASE_1"/>
    <property type="match status" value="1"/>
</dbReference>
<keyword evidence="4" id="KW-0418">Kinase</keyword>
<dbReference type="Pfam" id="PF21245">
    <property type="entry name" value="PI4KB-PIK1_PIK"/>
    <property type="match status" value="1"/>
</dbReference>
<dbReference type="GO" id="GO:0046854">
    <property type="term" value="P:phosphatidylinositol phosphate biosynthetic process"/>
    <property type="evidence" value="ECO:0007669"/>
    <property type="project" value="InterPro"/>
</dbReference>
<feature type="compositionally biased region" description="Acidic residues" evidence="5">
    <location>
        <begin position="168"/>
        <end position="179"/>
    </location>
</feature>
<comment type="catalytic activity">
    <reaction evidence="1">
        <text>a 1,2-diacyl-sn-glycero-3-phospho-(1D-myo-inositol) + ATP = a 1,2-diacyl-sn-glycero-3-phospho-(1D-myo-inositol 4-phosphate) + ADP + H(+)</text>
        <dbReference type="Rhea" id="RHEA:19877"/>
        <dbReference type="ChEBI" id="CHEBI:15378"/>
        <dbReference type="ChEBI" id="CHEBI:30616"/>
        <dbReference type="ChEBI" id="CHEBI:57880"/>
        <dbReference type="ChEBI" id="CHEBI:58178"/>
        <dbReference type="ChEBI" id="CHEBI:456216"/>
        <dbReference type="EC" id="2.7.1.67"/>
    </reaction>
</comment>
<dbReference type="InterPro" id="IPR000403">
    <property type="entry name" value="PI3/4_kinase_cat_dom"/>
</dbReference>
<dbReference type="EC" id="2.7.1.67" evidence="2"/>
<proteinExistence type="predicted"/>
<dbReference type="InterPro" id="IPR001263">
    <property type="entry name" value="PI3K_accessory_dom"/>
</dbReference>
<feature type="region of interest" description="Disordered" evidence="5">
    <location>
        <begin position="166"/>
        <end position="187"/>
    </location>
</feature>
<dbReference type="InterPro" id="IPR042236">
    <property type="entry name" value="PI3K_accessory_sf"/>
</dbReference>
<dbReference type="Pfam" id="PF00454">
    <property type="entry name" value="PI3_PI4_kinase"/>
    <property type="match status" value="1"/>
</dbReference>
<evidence type="ECO:0000259" key="6">
    <source>
        <dbReference type="PROSITE" id="PS50290"/>
    </source>
</evidence>
<dbReference type="FunFam" id="1.10.1070.11:FF:000016">
    <property type="entry name" value="PIK1p Phosphatidylinositol 4-kinase"/>
    <property type="match status" value="1"/>
</dbReference>
<keyword evidence="3" id="KW-0808">Transferase</keyword>
<feature type="region of interest" description="Disordered" evidence="5">
    <location>
        <begin position="220"/>
        <end position="246"/>
    </location>
</feature>
<organism evidence="8">
    <name type="scientific">Compsopogon caeruleus</name>
    <dbReference type="NCBI Taxonomy" id="31354"/>
    <lineage>
        <taxon>Eukaryota</taxon>
        <taxon>Rhodophyta</taxon>
        <taxon>Compsopogonophyceae</taxon>
        <taxon>Compsopogonales</taxon>
        <taxon>Compsopogonaceae</taxon>
        <taxon>Compsopogon</taxon>
    </lineage>
</organism>
<dbReference type="InterPro" id="IPR036940">
    <property type="entry name" value="PI3/4_kinase_cat_sf"/>
</dbReference>
<dbReference type="CDD" id="cd05168">
    <property type="entry name" value="PI4Kc_III_beta"/>
    <property type="match status" value="1"/>
</dbReference>
<evidence type="ECO:0000256" key="3">
    <source>
        <dbReference type="ARBA" id="ARBA00022679"/>
    </source>
</evidence>
<dbReference type="AlphaFoldDB" id="A0A7S1XGJ5"/>
<evidence type="ECO:0000259" key="7">
    <source>
        <dbReference type="PROSITE" id="PS51545"/>
    </source>
</evidence>
<dbReference type="Gene3D" id="3.30.1010.10">
    <property type="entry name" value="Phosphatidylinositol 3-kinase Catalytic Subunit, Chain A, domain 4"/>
    <property type="match status" value="1"/>
</dbReference>
<dbReference type="InterPro" id="IPR049160">
    <property type="entry name" value="PI4KB-PIK1_PIK"/>
</dbReference>
<dbReference type="PANTHER" id="PTHR10048">
    <property type="entry name" value="PHOSPHATIDYLINOSITOL KINASE"/>
    <property type="match status" value="1"/>
</dbReference>
<dbReference type="InterPro" id="IPR015433">
    <property type="entry name" value="PI3/4_kinase"/>
</dbReference>
<dbReference type="InterPro" id="IPR016024">
    <property type="entry name" value="ARM-type_fold"/>
</dbReference>
<dbReference type="InterPro" id="IPR018936">
    <property type="entry name" value="PI3/4_kinase_CS"/>
</dbReference>
<dbReference type="PROSITE" id="PS51545">
    <property type="entry name" value="PIK_HELICAL"/>
    <property type="match status" value="1"/>
</dbReference>
<dbReference type="PROSITE" id="PS50290">
    <property type="entry name" value="PI3_4_KINASE_3"/>
    <property type="match status" value="1"/>
</dbReference>
<dbReference type="GO" id="GO:0004430">
    <property type="term" value="F:1-phosphatidylinositol 4-kinase activity"/>
    <property type="evidence" value="ECO:0007669"/>
    <property type="project" value="UniProtKB-EC"/>
</dbReference>
<reference evidence="8" key="1">
    <citation type="submission" date="2021-01" db="EMBL/GenBank/DDBJ databases">
        <authorList>
            <person name="Corre E."/>
            <person name="Pelletier E."/>
            <person name="Niang G."/>
            <person name="Scheremetjew M."/>
            <person name="Finn R."/>
            <person name="Kale V."/>
            <person name="Holt S."/>
            <person name="Cochrane G."/>
            <person name="Meng A."/>
            <person name="Brown T."/>
            <person name="Cohen L."/>
        </authorList>
    </citation>
    <scope>NUCLEOTIDE SEQUENCE</scope>
    <source>
        <strain evidence="8">SAG 36.94</strain>
    </source>
</reference>
<protein>
    <recommendedName>
        <fullName evidence="2">1-phosphatidylinositol 4-kinase</fullName>
        <ecNumber evidence="2">2.7.1.67</ecNumber>
    </recommendedName>
</protein>
<gene>
    <name evidence="8" type="ORF">CCAE0312_LOCUS10059</name>
</gene>
<dbReference type="GO" id="GO:0048015">
    <property type="term" value="P:phosphatidylinositol-mediated signaling"/>
    <property type="evidence" value="ECO:0007669"/>
    <property type="project" value="TreeGrafter"/>
</dbReference>
<evidence type="ECO:0000256" key="2">
    <source>
        <dbReference type="ARBA" id="ARBA00012169"/>
    </source>
</evidence>
<dbReference type="Gene3D" id="1.10.1070.11">
    <property type="entry name" value="Phosphatidylinositol 3-/4-kinase, catalytic domain"/>
    <property type="match status" value="1"/>
</dbReference>
<evidence type="ECO:0000256" key="4">
    <source>
        <dbReference type="ARBA" id="ARBA00022777"/>
    </source>
</evidence>